<sequence length="501" mass="57325">MNRNDFEPIHCGNTDYEHPLLTTTSVHRQRNNIRSLNMPASLDTPKTTSKLLSDKARFLAAKPRLPNAIDPANLRRPVAVPLNFDQPSASLGGLACLPVEVLHVILPHLHFLDLEAFTRVNRCARQVVESALGYKEVVSHGADLILALKQTGLIREDVYTFEKLWNLLTKGTCESTCEHLEVDGGRGCSRPGLFVFLPLGQRYCHKCLFQRRSSLDDLDAVITKAHGDFLTLGSPRDENRYPLSTFSSIPGTYNNPLSTKDYSFQKPLQLTTYYHVYVAGFSKIREQAELELWEENEEYDTRLDRERLTPRNPRCLNAWFTMFKNRTRLLIWEYFVLRRPDSTEQLIDLGEPADARNIQDAMNRFEAKLGENFLTNLWTLAVMSSMRLDILTQDKGNMKKMAGSDNTDGAWQIMRYIACRGCECQESLHQTTQPSLSLEWLFSEEFAEHCSGKLYTEVDFLNHVDTCTTSQELWESFQAGQCNETAARLIDKTEEYSWGNQ</sequence>
<dbReference type="EMBL" id="ML978123">
    <property type="protein sequence ID" value="KAF2101208.1"/>
    <property type="molecule type" value="Genomic_DNA"/>
</dbReference>
<dbReference type="SUPFAM" id="SSF81383">
    <property type="entry name" value="F-box domain"/>
    <property type="match status" value="1"/>
</dbReference>
<organism evidence="2 3">
    <name type="scientific">Rhizodiscina lignyota</name>
    <dbReference type="NCBI Taxonomy" id="1504668"/>
    <lineage>
        <taxon>Eukaryota</taxon>
        <taxon>Fungi</taxon>
        <taxon>Dikarya</taxon>
        <taxon>Ascomycota</taxon>
        <taxon>Pezizomycotina</taxon>
        <taxon>Dothideomycetes</taxon>
        <taxon>Pleosporomycetidae</taxon>
        <taxon>Aulographales</taxon>
        <taxon>Rhizodiscinaceae</taxon>
        <taxon>Rhizodiscina</taxon>
    </lineage>
</organism>
<dbReference type="Proteomes" id="UP000799772">
    <property type="component" value="Unassembled WGS sequence"/>
</dbReference>
<evidence type="ECO:0000313" key="3">
    <source>
        <dbReference type="Proteomes" id="UP000799772"/>
    </source>
</evidence>
<evidence type="ECO:0000259" key="1">
    <source>
        <dbReference type="PROSITE" id="PS50181"/>
    </source>
</evidence>
<dbReference type="PROSITE" id="PS50181">
    <property type="entry name" value="FBOX"/>
    <property type="match status" value="1"/>
</dbReference>
<dbReference type="InterPro" id="IPR036047">
    <property type="entry name" value="F-box-like_dom_sf"/>
</dbReference>
<comment type="caution">
    <text evidence="2">The sequence shown here is derived from an EMBL/GenBank/DDBJ whole genome shotgun (WGS) entry which is preliminary data.</text>
</comment>
<keyword evidence="3" id="KW-1185">Reference proteome</keyword>
<name>A0A9P4IJM9_9PEZI</name>
<proteinExistence type="predicted"/>
<protein>
    <recommendedName>
        <fullName evidence="1">F-box domain-containing protein</fullName>
    </recommendedName>
</protein>
<dbReference type="InterPro" id="IPR001810">
    <property type="entry name" value="F-box_dom"/>
</dbReference>
<evidence type="ECO:0000313" key="2">
    <source>
        <dbReference type="EMBL" id="KAF2101208.1"/>
    </source>
</evidence>
<reference evidence="2" key="1">
    <citation type="journal article" date="2020" name="Stud. Mycol.">
        <title>101 Dothideomycetes genomes: a test case for predicting lifestyles and emergence of pathogens.</title>
        <authorList>
            <person name="Haridas S."/>
            <person name="Albert R."/>
            <person name="Binder M."/>
            <person name="Bloem J."/>
            <person name="Labutti K."/>
            <person name="Salamov A."/>
            <person name="Andreopoulos B."/>
            <person name="Baker S."/>
            <person name="Barry K."/>
            <person name="Bills G."/>
            <person name="Bluhm B."/>
            <person name="Cannon C."/>
            <person name="Castanera R."/>
            <person name="Culley D."/>
            <person name="Daum C."/>
            <person name="Ezra D."/>
            <person name="Gonzalez J."/>
            <person name="Henrissat B."/>
            <person name="Kuo A."/>
            <person name="Liang C."/>
            <person name="Lipzen A."/>
            <person name="Lutzoni F."/>
            <person name="Magnuson J."/>
            <person name="Mondo S."/>
            <person name="Nolan M."/>
            <person name="Ohm R."/>
            <person name="Pangilinan J."/>
            <person name="Park H.-J."/>
            <person name="Ramirez L."/>
            <person name="Alfaro M."/>
            <person name="Sun H."/>
            <person name="Tritt A."/>
            <person name="Yoshinaga Y."/>
            <person name="Zwiers L.-H."/>
            <person name="Turgeon B."/>
            <person name="Goodwin S."/>
            <person name="Spatafora J."/>
            <person name="Crous P."/>
            <person name="Grigoriev I."/>
        </authorList>
    </citation>
    <scope>NUCLEOTIDE SEQUENCE</scope>
    <source>
        <strain evidence="2">CBS 133067</strain>
    </source>
</reference>
<accession>A0A9P4IJM9</accession>
<dbReference type="OrthoDB" id="2687876at2759"/>
<dbReference type="AlphaFoldDB" id="A0A9P4IJM9"/>
<feature type="domain" description="F-box" evidence="1">
    <location>
        <begin position="91"/>
        <end position="137"/>
    </location>
</feature>
<gene>
    <name evidence="2" type="ORF">NA57DRAFT_53185</name>
</gene>